<feature type="region of interest" description="Disordered" evidence="1">
    <location>
        <begin position="133"/>
        <end position="221"/>
    </location>
</feature>
<feature type="compositionally biased region" description="Basic and acidic residues" evidence="1">
    <location>
        <begin position="133"/>
        <end position="151"/>
    </location>
</feature>
<dbReference type="PANTHER" id="PTHR22435:SF0">
    <property type="entry name" value="PROTEIN BNIP5"/>
    <property type="match status" value="1"/>
</dbReference>
<feature type="compositionally biased region" description="Basic residues" evidence="1">
    <location>
        <begin position="20"/>
        <end position="30"/>
    </location>
</feature>
<feature type="compositionally biased region" description="Basic residues" evidence="1">
    <location>
        <begin position="167"/>
        <end position="183"/>
    </location>
</feature>
<evidence type="ECO:0008006" key="3">
    <source>
        <dbReference type="Google" id="ProtNLM"/>
    </source>
</evidence>
<accession>A0A8C2Y2B1</accession>
<feature type="region of interest" description="Disordered" evidence="1">
    <location>
        <begin position="466"/>
        <end position="507"/>
    </location>
</feature>
<organism evidence="2">
    <name type="scientific">Capra hircus</name>
    <name type="common">Goat</name>
    <dbReference type="NCBI Taxonomy" id="9925"/>
    <lineage>
        <taxon>Eukaryota</taxon>
        <taxon>Metazoa</taxon>
        <taxon>Chordata</taxon>
        <taxon>Craniata</taxon>
        <taxon>Vertebrata</taxon>
        <taxon>Euteleostomi</taxon>
        <taxon>Mammalia</taxon>
        <taxon>Eutheria</taxon>
        <taxon>Laurasiatheria</taxon>
        <taxon>Artiodactyla</taxon>
        <taxon>Ruminantia</taxon>
        <taxon>Pecora</taxon>
        <taxon>Bovidae</taxon>
        <taxon>Caprinae</taxon>
        <taxon>Capra</taxon>
    </lineage>
</organism>
<name>A0A8C2Y2B1_CAPHI</name>
<feature type="region of interest" description="Disordered" evidence="1">
    <location>
        <begin position="646"/>
        <end position="678"/>
    </location>
</feature>
<proteinExistence type="predicted"/>
<feature type="compositionally biased region" description="Basic residues" evidence="1">
    <location>
        <begin position="406"/>
        <end position="426"/>
    </location>
</feature>
<feature type="region of interest" description="Disordered" evidence="1">
    <location>
        <begin position="401"/>
        <end position="452"/>
    </location>
</feature>
<dbReference type="Pfam" id="PF15661">
    <property type="entry name" value="CF222"/>
    <property type="match status" value="2"/>
</dbReference>
<feature type="region of interest" description="Disordered" evidence="1">
    <location>
        <begin position="81"/>
        <end position="117"/>
    </location>
</feature>
<protein>
    <recommendedName>
        <fullName evidence="3">BCL2 interacting protein 5</fullName>
    </recommendedName>
</protein>
<dbReference type="PANTHER" id="PTHR22435">
    <property type="entry name" value="CHROMOSOME 6 OPEN READING FRAME 222"/>
    <property type="match status" value="1"/>
</dbReference>
<feature type="compositionally biased region" description="Basic and acidic residues" evidence="1">
    <location>
        <begin position="185"/>
        <end position="205"/>
    </location>
</feature>
<sequence length="678" mass="74659">MILSLDDWNSSCSAMEPPRGPRKPLSWRRAKSLDRLQNAQKDSESWDCQGPSLPTGPFREGLCRTASDGTRCLKSLVQSVEAQDTTAAAPSPEETKDLLSEQRPQQDAKKDKAQWQAPQGWLRFVVNLFFRMSPEEPKEKTNKKAKGKEGPPEPAEPPESLGEPAPRKKAHSKKASRKKHSQRQHGVEEARGTRDQEAESQEAKAAEASCGEGANLGPAAREDIIIEKIVQLLQKVGDEWEEEQHQALQPVVTPRNPAPVVKKKSQEKMSSLKRAFSFKKYGSEEPKRAGATHVSSPGSRQPKRPNFLPLCVGGHRPSSSSLPDVEEPEVQEALPTDGGHPSLFELRTPAESGGPDEELQQDRAAEFKDFVQKVIALLQDAEEQCRDKQLQVQEPEVAVENLAPACRKKRQERKSNFRKAFYKKHSSKDPKRAGAAGAASPDSRPPKKPSFLPLCVGGHWPFVSSNSDPEDLEFQGSPPTEGEPVGAPEAPFQARSHKPEVGPQPDGANESKELIIQELVALLQEVDGQLGKQIKRHPSFKKFFYEPSASSLRKLVATLRNQEAHTTEPKRTYPFVFGLGNQGPGNNYHTVLSLTGLHYRTPSCSQFPYEEAQQVRTGPVARGGTDSDHKDLLRVLSPPLLSSGLLGSSSNATSLSRPSETVLHHSGLHLSQPPRFTC</sequence>
<feature type="compositionally biased region" description="Low complexity" evidence="1">
    <location>
        <begin position="646"/>
        <end position="656"/>
    </location>
</feature>
<reference evidence="2" key="1">
    <citation type="submission" date="2019-03" db="EMBL/GenBank/DDBJ databases">
        <title>Genome sequencing and reference-guided assembly of Black Bengal Goat (Capra hircus).</title>
        <authorList>
            <person name="Siddiki A.Z."/>
            <person name="Baten A."/>
            <person name="Billah M."/>
            <person name="Alam M.A.U."/>
            <person name="Shawrob K.S.M."/>
            <person name="Saha S."/>
            <person name="Chowdhury M."/>
            <person name="Rahman A.H."/>
            <person name="Stear M."/>
            <person name="Miah G."/>
            <person name="Das G.B."/>
            <person name="Hossain M.M."/>
            <person name="Kumkum M."/>
            <person name="Islam M.S."/>
            <person name="Mollah A.M."/>
            <person name="Ahsan A."/>
            <person name="Tusar F."/>
            <person name="Khan M.K.I."/>
        </authorList>
    </citation>
    <scope>NUCLEOTIDE SEQUENCE [LARGE SCALE GENOMIC DNA]</scope>
</reference>
<dbReference type="Ensembl" id="ENSCHIT00010055890.1">
    <property type="protein sequence ID" value="ENSCHIP00010040033.1"/>
    <property type="gene ID" value="ENSCHIG00010029434.1"/>
</dbReference>
<evidence type="ECO:0000313" key="2">
    <source>
        <dbReference type="Ensembl" id="ENSCHIP00010040033.1"/>
    </source>
</evidence>
<dbReference type="AlphaFoldDB" id="A0A8C2Y2B1"/>
<dbReference type="InterPro" id="IPR031362">
    <property type="entry name" value="BNIP5"/>
</dbReference>
<feature type="region of interest" description="Disordered" evidence="1">
    <location>
        <begin position="1"/>
        <end position="61"/>
    </location>
</feature>
<evidence type="ECO:0000256" key="1">
    <source>
        <dbReference type="SAM" id="MobiDB-lite"/>
    </source>
</evidence>
<feature type="region of interest" description="Disordered" evidence="1">
    <location>
        <begin position="242"/>
        <end position="360"/>
    </location>
</feature>
<reference evidence="2" key="2">
    <citation type="submission" date="2025-08" db="UniProtKB">
        <authorList>
            <consortium name="Ensembl"/>
        </authorList>
    </citation>
    <scope>IDENTIFICATION</scope>
</reference>
<feature type="compositionally biased region" description="Basic and acidic residues" evidence="1">
    <location>
        <begin position="93"/>
        <end position="113"/>
    </location>
</feature>